<keyword evidence="1" id="KW-1133">Transmembrane helix</keyword>
<reference evidence="2 3" key="1">
    <citation type="submission" date="2018-08" db="EMBL/GenBank/DDBJ databases">
        <title>A genome reference for cultivated species of the human gut microbiota.</title>
        <authorList>
            <person name="Zou Y."/>
            <person name="Xue W."/>
            <person name="Luo G."/>
        </authorList>
    </citation>
    <scope>NUCLEOTIDE SEQUENCE [LARGE SCALE GENOMIC DNA]</scope>
    <source>
        <strain evidence="2 3">AM22-21LB</strain>
    </source>
</reference>
<organism evidence="2 3">
    <name type="scientific">Roseburia intestinalis</name>
    <dbReference type="NCBI Taxonomy" id="166486"/>
    <lineage>
        <taxon>Bacteria</taxon>
        <taxon>Bacillati</taxon>
        <taxon>Bacillota</taxon>
        <taxon>Clostridia</taxon>
        <taxon>Lachnospirales</taxon>
        <taxon>Lachnospiraceae</taxon>
        <taxon>Roseburia</taxon>
    </lineage>
</organism>
<sequence>MINAVKFDYTWMGAILGVVILVIVLLLDVEKYADQYNS</sequence>
<dbReference type="Proteomes" id="UP000284051">
    <property type="component" value="Unassembled WGS sequence"/>
</dbReference>
<keyword evidence="1" id="KW-0472">Membrane</keyword>
<gene>
    <name evidence="2" type="ORF">DW264_16610</name>
</gene>
<dbReference type="EMBL" id="QRID01000022">
    <property type="protein sequence ID" value="RHG25753.1"/>
    <property type="molecule type" value="Genomic_DNA"/>
</dbReference>
<name>A0A3R6KDZ0_9FIRM</name>
<keyword evidence="1" id="KW-0812">Transmembrane</keyword>
<accession>A0A3R6KDZ0</accession>
<evidence type="ECO:0000256" key="1">
    <source>
        <dbReference type="SAM" id="Phobius"/>
    </source>
</evidence>
<protein>
    <submittedName>
        <fullName evidence="2">Uncharacterized protein</fullName>
    </submittedName>
</protein>
<feature type="transmembrane region" description="Helical" evidence="1">
    <location>
        <begin position="12"/>
        <end position="29"/>
    </location>
</feature>
<comment type="caution">
    <text evidence="2">The sequence shown here is derived from an EMBL/GenBank/DDBJ whole genome shotgun (WGS) entry which is preliminary data.</text>
</comment>
<evidence type="ECO:0000313" key="3">
    <source>
        <dbReference type="Proteomes" id="UP000284051"/>
    </source>
</evidence>
<evidence type="ECO:0000313" key="2">
    <source>
        <dbReference type="EMBL" id="RHG25753.1"/>
    </source>
</evidence>
<proteinExistence type="predicted"/>
<dbReference type="AlphaFoldDB" id="A0A3R6KDZ0"/>